<dbReference type="GO" id="GO:1990112">
    <property type="term" value="C:RQC complex"/>
    <property type="evidence" value="ECO:0007669"/>
    <property type="project" value="UniProtKB-UniRule"/>
</dbReference>
<dbReference type="GO" id="GO:0043023">
    <property type="term" value="F:ribosomal large subunit binding"/>
    <property type="evidence" value="ECO:0007669"/>
    <property type="project" value="TreeGrafter"/>
</dbReference>
<sequence>MLSRDRAVLEILEIDLQDQILALLDVMTMSHIAQSDIRPVCSIFVEILRWLYTEAEMQSSSEKLIICVRNQFVEYFSARGHRKNTQSLSCLLAFMLAEQNGNVYQLGLDCCRECWNMLMIHKNATFVPILCAAISDRFSAGLIRHVTQFDNTDVNVVKWFLCSLTAVVLDWDSALVNYVDIESSVRLIFQALYLIPLEQQREVLHSLQEVRTVDVQQLVLRQLCTFAQQKTGDVWDDFVEQFVKYFRNRCRFEGNIVTSFLWCFSGESGVPQDVQSRIMIELFNTFTRAVIEFRRGPERRDHDDWFFELKAISQFLEQIGPQMHKLFIMDQGSKPQQLHAVIVVVAWAIFSSFLPLISFYYDMRITIAHEYDFQQQIGSLAEVFLRNQFSELGQLSLRQIAIKQVFETIIEEVVKCANPKKCIVLADAAYSLLRLGSVNESSGNGSSTDFSVANVAWDTFISLLPTEDVWTQKLQLFNQEFMLETLSAVDDALPVIGCNTILPAHKDYSMIYGSSVFAISVYFLALIDRILKNVSDHMETLNYHQTETFLHHFAKSYPVVKDNLSAVFCTTSLFIMASRVVIQLYVSPDMRYAINHFQDSWRNVVPYFNSELIDYLLRTLLMRIKVGDTVAMFGVSLLAKLRASSSGSELTPFDMASDELVDVSSLNLRWTLRSTPLLRKLVSNCFVLLDNGDYFICSRIIAFRILEKTMPYVTDDGENVDVSGSEEFGSERPPPENFRKLLELHNAAAFPEDEDISDRIAHETGYIDSIFAYLFVWKLIIEYLSCVSEEVRARLIEHMQNTHLVAKFLCFVLRILPEDLSFGEAPNGSPFNEAIDCLCFDTQQEVQLNLHDAYSRSPPFDLRRRPNFKELIHQAFLDFFRSFQVVPAAVRQWWVDKNKAKSAKFKRFLLPYLFACLSCLSAVSRSSF</sequence>
<gene>
    <name evidence="3" type="ORF">SBAD_LOCUS4891</name>
</gene>
<dbReference type="GO" id="GO:0072344">
    <property type="term" value="P:rescue of stalled ribosome"/>
    <property type="evidence" value="ECO:0007669"/>
    <property type="project" value="UniProtKB-UniRule"/>
</dbReference>
<dbReference type="GO" id="GO:1990116">
    <property type="term" value="P:ribosome-associated ubiquitin-dependent protein catabolic process"/>
    <property type="evidence" value="ECO:0007669"/>
    <property type="project" value="UniProtKB-UniRule"/>
</dbReference>
<evidence type="ECO:0000259" key="2">
    <source>
        <dbReference type="Pfam" id="PF22999"/>
    </source>
</evidence>
<dbReference type="WBParaSite" id="SBAD_0000509101-mRNA-1">
    <property type="protein sequence ID" value="SBAD_0000509101-mRNA-1"/>
    <property type="gene ID" value="SBAD_0000509101"/>
</dbReference>
<keyword evidence="1" id="KW-0863">Zinc-finger</keyword>
<dbReference type="GO" id="GO:0005829">
    <property type="term" value="C:cytosol"/>
    <property type="evidence" value="ECO:0007669"/>
    <property type="project" value="UniProtKB-UniRule"/>
</dbReference>
<keyword evidence="1" id="KW-0833">Ubl conjugation pathway</keyword>
<evidence type="ECO:0000313" key="4">
    <source>
        <dbReference type="Proteomes" id="UP000270296"/>
    </source>
</evidence>
<dbReference type="InterPro" id="IPR039795">
    <property type="entry name" value="LTN1/Rkr1"/>
</dbReference>
<dbReference type="EC" id="2.3.2.27" evidence="1"/>
<evidence type="ECO:0000313" key="5">
    <source>
        <dbReference type="WBParaSite" id="SBAD_0000509101-mRNA-1"/>
    </source>
</evidence>
<dbReference type="AlphaFoldDB" id="A0A183IMP5"/>
<comment type="catalytic activity">
    <reaction evidence="1">
        <text>S-ubiquitinyl-[E2 ubiquitin-conjugating enzyme]-L-cysteine + [acceptor protein]-L-lysine = [E2 ubiquitin-conjugating enzyme]-L-cysteine + N(6)-ubiquitinyl-[acceptor protein]-L-lysine.</text>
        <dbReference type="EC" id="2.3.2.27"/>
    </reaction>
</comment>
<keyword evidence="1" id="KW-0862">Zinc</keyword>
<comment type="subunit">
    <text evidence="1">Component of the ribosome quality control complex (RQC).</text>
</comment>
<dbReference type="Proteomes" id="UP000270296">
    <property type="component" value="Unassembled WGS sequence"/>
</dbReference>
<proteinExistence type="inferred from homology"/>
<dbReference type="EMBL" id="UZAM01008613">
    <property type="protein sequence ID" value="VDP05659.1"/>
    <property type="molecule type" value="Genomic_DNA"/>
</dbReference>
<dbReference type="GO" id="GO:0008270">
    <property type="term" value="F:zinc ion binding"/>
    <property type="evidence" value="ECO:0007669"/>
    <property type="project" value="UniProtKB-KW"/>
</dbReference>
<comment type="function">
    <text evidence="1">E3 ubiquitin-protein ligase. Component of the ribosome quality control complex (RQC), a ribosome-associated complex that mediates ubiquitination and extraction of incompletely synthesized nascent chains for proteasomal degradation.</text>
</comment>
<comment type="similarity">
    <text evidence="1">Belongs to the LTN1 family.</text>
</comment>
<dbReference type="Pfam" id="PF22999">
    <property type="entry name" value="LTN1_E3_ligase_6th"/>
    <property type="match status" value="1"/>
</dbReference>
<feature type="domain" description="E3 ubiquitin-protein ligase listerin HEAT repeat region" evidence="2">
    <location>
        <begin position="697"/>
        <end position="902"/>
    </location>
</feature>
<keyword evidence="1" id="KW-0479">Metal-binding</keyword>
<organism evidence="5">
    <name type="scientific">Soboliphyme baturini</name>
    <dbReference type="NCBI Taxonomy" id="241478"/>
    <lineage>
        <taxon>Eukaryota</taxon>
        <taxon>Metazoa</taxon>
        <taxon>Ecdysozoa</taxon>
        <taxon>Nematoda</taxon>
        <taxon>Enoplea</taxon>
        <taxon>Dorylaimia</taxon>
        <taxon>Dioctophymatida</taxon>
        <taxon>Dioctophymatoidea</taxon>
        <taxon>Soboliphymatidae</taxon>
        <taxon>Soboliphyme</taxon>
    </lineage>
</organism>
<evidence type="ECO:0000256" key="1">
    <source>
        <dbReference type="RuleBase" id="RU367090"/>
    </source>
</evidence>
<keyword evidence="4" id="KW-1185">Reference proteome</keyword>
<dbReference type="InterPro" id="IPR054477">
    <property type="entry name" value="LTN1_E3_ligase_6th"/>
</dbReference>
<dbReference type="GO" id="GO:0061630">
    <property type="term" value="F:ubiquitin protein ligase activity"/>
    <property type="evidence" value="ECO:0007669"/>
    <property type="project" value="UniProtKB-UniRule"/>
</dbReference>
<keyword evidence="1" id="KW-0808">Transferase</keyword>
<reference evidence="5" key="1">
    <citation type="submission" date="2016-06" db="UniProtKB">
        <authorList>
            <consortium name="WormBaseParasite"/>
        </authorList>
    </citation>
    <scope>IDENTIFICATION</scope>
</reference>
<protein>
    <recommendedName>
        <fullName evidence="1">E3 ubiquitin-protein ligase listerin</fullName>
        <ecNumber evidence="1">2.3.2.27</ecNumber>
    </recommendedName>
    <alternativeName>
        <fullName evidence="1">RING-type E3 ubiquitin transferase listerin</fullName>
    </alternativeName>
</protein>
<evidence type="ECO:0000313" key="3">
    <source>
        <dbReference type="EMBL" id="VDP05659.1"/>
    </source>
</evidence>
<comment type="pathway">
    <text evidence="1">Protein modification; protein ubiquitination.</text>
</comment>
<accession>A0A183IMP5</accession>
<dbReference type="PANTHER" id="PTHR12389:SF0">
    <property type="entry name" value="E3 UBIQUITIN-PROTEIN LIGASE LISTERIN"/>
    <property type="match status" value="1"/>
</dbReference>
<reference evidence="3 4" key="2">
    <citation type="submission" date="2018-11" db="EMBL/GenBank/DDBJ databases">
        <authorList>
            <consortium name="Pathogen Informatics"/>
        </authorList>
    </citation>
    <scope>NUCLEOTIDE SEQUENCE [LARGE SCALE GENOMIC DNA]</scope>
</reference>
<name>A0A183IMP5_9BILA</name>
<dbReference type="PANTHER" id="PTHR12389">
    <property type="entry name" value="ZINC FINGER PROTEIN 294"/>
    <property type="match status" value="1"/>
</dbReference>